<proteinExistence type="predicted"/>
<gene>
    <name evidence="1" type="ORF">FSB_LOCUS27571</name>
</gene>
<reference evidence="1" key="1">
    <citation type="submission" date="2018-02" db="EMBL/GenBank/DDBJ databases">
        <authorList>
            <person name="Cohen D.B."/>
            <person name="Kent A.D."/>
        </authorList>
    </citation>
    <scope>NUCLEOTIDE SEQUENCE</scope>
</reference>
<dbReference type="Pfam" id="PF08284">
    <property type="entry name" value="RVP_2"/>
    <property type="match status" value="1"/>
</dbReference>
<dbReference type="Gene3D" id="2.40.70.10">
    <property type="entry name" value="Acid Proteases"/>
    <property type="match status" value="1"/>
</dbReference>
<protein>
    <submittedName>
        <fullName evidence="1">Uncharacterized protein</fullName>
    </submittedName>
</protein>
<dbReference type="AlphaFoldDB" id="A0A2N9GJS7"/>
<organism evidence="1">
    <name type="scientific">Fagus sylvatica</name>
    <name type="common">Beechnut</name>
    <dbReference type="NCBI Taxonomy" id="28930"/>
    <lineage>
        <taxon>Eukaryota</taxon>
        <taxon>Viridiplantae</taxon>
        <taxon>Streptophyta</taxon>
        <taxon>Embryophyta</taxon>
        <taxon>Tracheophyta</taxon>
        <taxon>Spermatophyta</taxon>
        <taxon>Magnoliopsida</taxon>
        <taxon>eudicotyledons</taxon>
        <taxon>Gunneridae</taxon>
        <taxon>Pentapetalae</taxon>
        <taxon>rosids</taxon>
        <taxon>fabids</taxon>
        <taxon>Fagales</taxon>
        <taxon>Fagaceae</taxon>
        <taxon>Fagus</taxon>
    </lineage>
</organism>
<evidence type="ECO:0000313" key="1">
    <source>
        <dbReference type="EMBL" id="SPC99689.1"/>
    </source>
</evidence>
<dbReference type="CDD" id="cd00303">
    <property type="entry name" value="retropepsin_like"/>
    <property type="match status" value="1"/>
</dbReference>
<dbReference type="InterPro" id="IPR021109">
    <property type="entry name" value="Peptidase_aspartic_dom_sf"/>
</dbReference>
<accession>A0A2N9GJS7</accession>
<dbReference type="EMBL" id="OIVN01002001">
    <property type="protein sequence ID" value="SPC99689.1"/>
    <property type="molecule type" value="Genomic_DNA"/>
</dbReference>
<sequence length="239" mass="27041">MQMLKIRKKRLCCHCDDKWSPSHKCKSMKLYIIEEVQEGVEDHIIDSEESDKEINVEEVVPKITLNALLGSPSPKTMRVVSNIKKPQEKCDEEIKVEEVVLEITLNALLGSPSPNTMRVVSNIKNHKAVVLLNTCSTHNFLDWSLAKALELTVDISKLVKVKMANGVVINTKGEAKQVLIKVQRHQFSVNFSLLELEGCGVVLETLGLISWDFKKLQMGFMHQGRHVWLQELKTGRSSL</sequence>
<name>A0A2N9GJS7_FAGSY</name>